<dbReference type="Proteomes" id="UP000007129">
    <property type="component" value="Unassembled WGS sequence"/>
</dbReference>
<dbReference type="HOGENOM" id="CLU_1875815_0_0_1"/>
<accession>K2SUB3</accession>
<reference evidence="1 2" key="1">
    <citation type="journal article" date="2012" name="BMC Genomics">
        <title>Tools to kill: Genome of one of the most destructive plant pathogenic fungi Macrophomina phaseolina.</title>
        <authorList>
            <person name="Islam M.S."/>
            <person name="Haque M.S."/>
            <person name="Islam M.M."/>
            <person name="Emdad E.M."/>
            <person name="Halim A."/>
            <person name="Hossen Q.M.M."/>
            <person name="Hossain M.Z."/>
            <person name="Ahmed B."/>
            <person name="Rahim S."/>
            <person name="Rahman M.S."/>
            <person name="Alam M.M."/>
            <person name="Hou S."/>
            <person name="Wan X."/>
            <person name="Saito J.A."/>
            <person name="Alam M."/>
        </authorList>
    </citation>
    <scope>NUCLEOTIDE SEQUENCE [LARGE SCALE GENOMIC DNA]</scope>
    <source>
        <strain evidence="1 2">MS6</strain>
    </source>
</reference>
<comment type="caution">
    <text evidence="1">The sequence shown here is derived from an EMBL/GenBank/DDBJ whole genome shotgun (WGS) entry which is preliminary data.</text>
</comment>
<evidence type="ECO:0000313" key="2">
    <source>
        <dbReference type="Proteomes" id="UP000007129"/>
    </source>
</evidence>
<evidence type="ECO:0000313" key="1">
    <source>
        <dbReference type="EMBL" id="EKG20305.1"/>
    </source>
</evidence>
<dbReference type="AlphaFoldDB" id="K2SUB3"/>
<dbReference type="EMBL" id="AHHD01000090">
    <property type="protein sequence ID" value="EKG20305.1"/>
    <property type="molecule type" value="Genomic_DNA"/>
</dbReference>
<proteinExistence type="predicted"/>
<sequence length="136" mass="15402">MFPQGKEPKGVKLRSLLYLDVEHMECPQGLSHILFCAEPHCGSSGSAEAIYNPSTFYFILFLPCLPKRARVYDNMRSHRSRQTIHCFAGRYQARCDMKCCSLHSGDIGKSNGICRVWNGGDLHTVKETVMISRDVF</sequence>
<gene>
    <name evidence="1" type="ORF">MPH_02423</name>
</gene>
<name>K2SUB3_MACPH</name>
<dbReference type="VEuPathDB" id="FungiDB:MPH_02423"/>
<protein>
    <submittedName>
        <fullName evidence="1">Uncharacterized protein</fullName>
    </submittedName>
</protein>
<organism evidence="1 2">
    <name type="scientific">Macrophomina phaseolina (strain MS6)</name>
    <name type="common">Charcoal rot fungus</name>
    <dbReference type="NCBI Taxonomy" id="1126212"/>
    <lineage>
        <taxon>Eukaryota</taxon>
        <taxon>Fungi</taxon>
        <taxon>Dikarya</taxon>
        <taxon>Ascomycota</taxon>
        <taxon>Pezizomycotina</taxon>
        <taxon>Dothideomycetes</taxon>
        <taxon>Dothideomycetes incertae sedis</taxon>
        <taxon>Botryosphaeriales</taxon>
        <taxon>Botryosphaeriaceae</taxon>
        <taxon>Macrophomina</taxon>
    </lineage>
</organism>
<dbReference type="InParanoid" id="K2SUB3"/>